<evidence type="ECO:0000313" key="3">
    <source>
        <dbReference type="EMBL" id="TQL36474.1"/>
    </source>
</evidence>
<feature type="region of interest" description="Disordered" evidence="1">
    <location>
        <begin position="488"/>
        <end position="568"/>
    </location>
</feature>
<dbReference type="Gene3D" id="3.90.176.10">
    <property type="entry name" value="Toxin ADP-ribosyltransferase, Chain A, domain 1"/>
    <property type="match status" value="1"/>
</dbReference>
<reference evidence="3 4" key="1">
    <citation type="submission" date="2019-06" db="EMBL/GenBank/DDBJ databases">
        <title>Sequencing the genomes of 1000 actinobacteria strains.</title>
        <authorList>
            <person name="Klenk H.-P."/>
        </authorList>
    </citation>
    <scope>NUCLEOTIDE SEQUENCE [LARGE SCALE GENOMIC DNA]</scope>
    <source>
        <strain evidence="3 4">DSM 44819</strain>
    </source>
</reference>
<feature type="region of interest" description="Disordered" evidence="1">
    <location>
        <begin position="603"/>
        <end position="646"/>
    </location>
</feature>
<evidence type="ECO:0000313" key="4">
    <source>
        <dbReference type="Proteomes" id="UP000315983"/>
    </source>
</evidence>
<dbReference type="AlphaFoldDB" id="A0A542XKU4"/>
<dbReference type="GeneID" id="93770865"/>
<accession>A0A542XKU4</accession>
<feature type="compositionally biased region" description="Low complexity" evidence="1">
    <location>
        <begin position="488"/>
        <end position="511"/>
    </location>
</feature>
<dbReference type="EMBL" id="BOQM01000039">
    <property type="protein sequence ID" value="GIM87380.1"/>
    <property type="molecule type" value="Genomic_DNA"/>
</dbReference>
<feature type="region of interest" description="Disordered" evidence="1">
    <location>
        <begin position="428"/>
        <end position="457"/>
    </location>
</feature>
<feature type="compositionally biased region" description="Pro residues" evidence="1">
    <location>
        <begin position="512"/>
        <end position="526"/>
    </location>
</feature>
<reference evidence="2 5" key="2">
    <citation type="submission" date="2021-03" db="EMBL/GenBank/DDBJ databases">
        <title>Whole genome shotgun sequence of Salinispora arenicola NBRC 105043.</title>
        <authorList>
            <person name="Komaki H."/>
            <person name="Tamura T."/>
        </authorList>
    </citation>
    <scope>NUCLEOTIDE SEQUENCE [LARGE SCALE GENOMIC DNA]</scope>
    <source>
        <strain evidence="2 5">NBRC 105043</strain>
    </source>
</reference>
<comment type="caution">
    <text evidence="3">The sequence shown here is derived from an EMBL/GenBank/DDBJ whole genome shotgun (WGS) entry which is preliminary data.</text>
</comment>
<dbReference type="Proteomes" id="UP000315983">
    <property type="component" value="Unassembled WGS sequence"/>
</dbReference>
<feature type="compositionally biased region" description="Low complexity" evidence="1">
    <location>
        <begin position="527"/>
        <end position="556"/>
    </location>
</feature>
<evidence type="ECO:0000313" key="2">
    <source>
        <dbReference type="EMBL" id="GIM87380.1"/>
    </source>
</evidence>
<dbReference type="Proteomes" id="UP000677457">
    <property type="component" value="Unassembled WGS sequence"/>
</dbReference>
<keyword evidence="5" id="KW-1185">Reference proteome</keyword>
<proteinExistence type="predicted"/>
<gene>
    <name evidence="3" type="ORF">FB564_1571</name>
    <name evidence="2" type="ORF">Sar04_41160</name>
</gene>
<dbReference type="EMBL" id="VFOL01000001">
    <property type="protein sequence ID" value="TQL36474.1"/>
    <property type="molecule type" value="Genomic_DNA"/>
</dbReference>
<evidence type="ECO:0000256" key="1">
    <source>
        <dbReference type="SAM" id="MobiDB-lite"/>
    </source>
</evidence>
<name>A0A542XKU4_SALAC</name>
<organism evidence="3 4">
    <name type="scientific">Salinispora arenicola</name>
    <dbReference type="NCBI Taxonomy" id="168697"/>
    <lineage>
        <taxon>Bacteria</taxon>
        <taxon>Bacillati</taxon>
        <taxon>Actinomycetota</taxon>
        <taxon>Actinomycetes</taxon>
        <taxon>Micromonosporales</taxon>
        <taxon>Micromonosporaceae</taxon>
        <taxon>Salinispora</taxon>
    </lineage>
</organism>
<protein>
    <submittedName>
        <fullName evidence="3">Uncharacterized protein</fullName>
    </submittedName>
</protein>
<evidence type="ECO:0000313" key="5">
    <source>
        <dbReference type="Proteomes" id="UP000677457"/>
    </source>
</evidence>
<feature type="compositionally biased region" description="Polar residues" evidence="1">
    <location>
        <begin position="439"/>
        <end position="450"/>
    </location>
</feature>
<sequence length="908" mass="97461">MASVIRDLLSGRKDGPGDIVQHTVGNALVLHAEETISAEAQSLALSVVKDADNDVVVLDLSDGVPISSWESMAGVLPRRRRGIRLMACGPHANTAAMAGQWLSERLHRTVIAPDGDLVRGSAGGLFVHSIPGSGWVRFRPGRPPIWDAKRYPTPLWDRAATDNRASSSTGEIEPLPGGVWIRDVREPDVVAEHRRRLIADVPCHPETMTVLLGCPGTAPLCLDDVVRFWRNLDEDSRARTRFVQYGDLRLPKGETFGQALADLLGTTIVCYTGVPVGAPRRFEVRTVRSDGALGWPPFALELRYAPRAHPNSKAHRPVVLSHRPPLAEAEEVAPRVYWYAPDAVIEVIQSGLWVRSAEEPVNAERVRGMPLDPEGSVLIYDDTIGESAERMWALAEDLAARIDPSVGADSSLFSASALVPGQSAAGLAQASLGEDSPRPTVTGQLSTSRPPATEDLPAPTVDTIVIRPVVESVAEAVPPVATATAATVVHPDVTPETRPAGEPAPLQAEAPAPQPADKPTPQPAEAPAPQRAEESAPQPADEPAPRQAEAPARPAGSPTPPPVLDPTAPVAESFVKTVQDPIATVEPVETTVAEPTRLHAVAGDEAPVQEQRRIRPATASAPVTDTDAPDVRMQPVPPASASALLPGRPLDEERAWLRRTLSREFDSMASSVARIISEHPGLQASGAVGRDDVLADSVAVRLYLSRRGTGVDVGLRSGSNGPHVPFARCAVSGLSRLPSYRGATIYRTSPTEQEWQHYRTRRLVTNWAFVSTLTGPCESQDGDTDVLVWSMTARRTALLESDGAERVEDRALFLPGTHFKILELQEPSDGDRGAILMREIGAKEIDGDGRVDPDRAPLDDLAIVSLRRSLERWSTAEPTRRVGAGSTGRFGLLPGLDRRAVGEKVSER</sequence>
<dbReference type="RefSeq" id="WP_142116254.1">
    <property type="nucleotide sequence ID" value="NZ_BOQM01000039.1"/>
</dbReference>